<keyword evidence="3" id="KW-1185">Reference proteome</keyword>
<dbReference type="EMBL" id="CP000828">
    <property type="protein sequence ID" value="ABW28135.1"/>
    <property type="molecule type" value="Genomic_DNA"/>
</dbReference>
<sequence>MLLLTGCDLPQVTAEARIFLNLSVDYLGGYQLYETEFDGTRFGGISAITYDRNRDRFYALSDDRVQPRFYTLNLQLDQTKPNRPQIQTLEIENVTFLQNEDAQPYKTDRIDPEGIALTPQDKLWVSSEGVSRLQSPPALIEFDLKGQWQQQLTLPKQFLPIPATDENPNPPPHGIDDNRGFEALTLNPEGDRIFVAIEAPLQQDYPDAEVEGETQHYNRFLHYWIGEPQPQFLANYLYPLKSADLLKGLNGLTELLTVDSAGHFLSLERSYSPFTGFSAEIFQMTTALARDTSKIDPLPSDLTGITPIQKQPLLDLKQLKIPGSNLEGMMWGPQLADGSQSLVLVSDNNFEPNEPTQFLLFRLRQDSQLVS</sequence>
<name>B0CEN0_ACAM1</name>
<evidence type="ECO:0000313" key="2">
    <source>
        <dbReference type="EMBL" id="ABW28135.1"/>
    </source>
</evidence>
<dbReference type="eggNOG" id="COG4222">
    <property type="taxonomic scope" value="Bacteria"/>
</dbReference>
<accession>B0CEN0</accession>
<dbReference type="PANTHER" id="PTHR37957:SF1">
    <property type="entry name" value="PHYTASE-LIKE DOMAIN-CONTAINING PROTEIN"/>
    <property type="match status" value="1"/>
</dbReference>
<dbReference type="PANTHER" id="PTHR37957">
    <property type="entry name" value="BLR7070 PROTEIN"/>
    <property type="match status" value="1"/>
</dbReference>
<dbReference type="KEGG" id="amr:AM1_3139"/>
<dbReference type="HOGENOM" id="CLU_047242_0_0_3"/>
<feature type="domain" description="Phytase-like" evidence="1">
    <location>
        <begin position="40"/>
        <end position="350"/>
    </location>
</feature>
<gene>
    <name evidence="2" type="ordered locus">AM1_3139</name>
</gene>
<dbReference type="AlphaFoldDB" id="B0CEN0"/>
<evidence type="ECO:0000313" key="3">
    <source>
        <dbReference type="Proteomes" id="UP000000268"/>
    </source>
</evidence>
<dbReference type="Proteomes" id="UP000000268">
    <property type="component" value="Chromosome"/>
</dbReference>
<dbReference type="InterPro" id="IPR027372">
    <property type="entry name" value="Phytase-like_dom"/>
</dbReference>
<protein>
    <recommendedName>
        <fullName evidence="1">Phytase-like domain-containing protein</fullName>
    </recommendedName>
</protein>
<dbReference type="STRING" id="329726.AM1_3139"/>
<dbReference type="Pfam" id="PF13449">
    <property type="entry name" value="Phytase-like"/>
    <property type="match status" value="1"/>
</dbReference>
<evidence type="ECO:0000259" key="1">
    <source>
        <dbReference type="Pfam" id="PF13449"/>
    </source>
</evidence>
<reference evidence="2 3" key="1">
    <citation type="journal article" date="2008" name="Proc. Natl. Acad. Sci. U.S.A.">
        <title>Niche adaptation and genome expansion in the chlorophyll d-producing cyanobacterium Acaryochloris marina.</title>
        <authorList>
            <person name="Swingley W.D."/>
            <person name="Chen M."/>
            <person name="Cheung P.C."/>
            <person name="Conrad A.L."/>
            <person name="Dejesa L.C."/>
            <person name="Hao J."/>
            <person name="Honchak B.M."/>
            <person name="Karbach L.E."/>
            <person name="Kurdoglu A."/>
            <person name="Lahiri S."/>
            <person name="Mastrian S.D."/>
            <person name="Miyashita H."/>
            <person name="Page L."/>
            <person name="Ramakrishna P."/>
            <person name="Satoh S."/>
            <person name="Sattley W.M."/>
            <person name="Shimada Y."/>
            <person name="Taylor H.L."/>
            <person name="Tomo T."/>
            <person name="Tsuchiya T."/>
            <person name="Wang Z.T."/>
            <person name="Raymond J."/>
            <person name="Mimuro M."/>
            <person name="Blankenship R.E."/>
            <person name="Touchman J.W."/>
        </authorList>
    </citation>
    <scope>NUCLEOTIDE SEQUENCE [LARGE SCALE GENOMIC DNA]</scope>
    <source>
        <strain evidence="3">MBIC 11017</strain>
    </source>
</reference>
<proteinExistence type="predicted"/>
<organism evidence="2 3">
    <name type="scientific">Acaryochloris marina (strain MBIC 11017)</name>
    <dbReference type="NCBI Taxonomy" id="329726"/>
    <lineage>
        <taxon>Bacteria</taxon>
        <taxon>Bacillati</taxon>
        <taxon>Cyanobacteriota</taxon>
        <taxon>Cyanophyceae</taxon>
        <taxon>Acaryochloridales</taxon>
        <taxon>Acaryochloridaceae</taxon>
        <taxon>Acaryochloris</taxon>
    </lineage>
</organism>